<keyword evidence="2" id="KW-1185">Reference proteome</keyword>
<comment type="caution">
    <text evidence="1">The sequence shown here is derived from an EMBL/GenBank/DDBJ whole genome shotgun (WGS) entry which is preliminary data.</text>
</comment>
<dbReference type="Proteomes" id="UP001283361">
    <property type="component" value="Unassembled WGS sequence"/>
</dbReference>
<sequence>MLLSQSTDISTQVITVSQTLMRAAAGAALKISNVCCGRSTPNLPRACELSQPAQCQQACLDRAGQR</sequence>
<protein>
    <submittedName>
        <fullName evidence="1">Uncharacterized protein</fullName>
    </submittedName>
</protein>
<accession>A0AAE1AY58</accession>
<proteinExistence type="predicted"/>
<name>A0AAE1AY58_9GAST</name>
<dbReference type="EMBL" id="JAWDGP010001056">
    <property type="protein sequence ID" value="KAK3795431.1"/>
    <property type="molecule type" value="Genomic_DNA"/>
</dbReference>
<dbReference type="AlphaFoldDB" id="A0AAE1AY58"/>
<evidence type="ECO:0000313" key="2">
    <source>
        <dbReference type="Proteomes" id="UP001283361"/>
    </source>
</evidence>
<reference evidence="1" key="1">
    <citation type="journal article" date="2023" name="G3 (Bethesda)">
        <title>A reference genome for the long-term kleptoplast-retaining sea slug Elysia crispata morphotype clarki.</title>
        <authorList>
            <person name="Eastman K.E."/>
            <person name="Pendleton A.L."/>
            <person name="Shaikh M.A."/>
            <person name="Suttiyut T."/>
            <person name="Ogas R."/>
            <person name="Tomko P."/>
            <person name="Gavelis G."/>
            <person name="Widhalm J.R."/>
            <person name="Wisecaver J.H."/>
        </authorList>
    </citation>
    <scope>NUCLEOTIDE SEQUENCE</scope>
    <source>
        <strain evidence="1">ECLA1</strain>
    </source>
</reference>
<organism evidence="1 2">
    <name type="scientific">Elysia crispata</name>
    <name type="common">lettuce slug</name>
    <dbReference type="NCBI Taxonomy" id="231223"/>
    <lineage>
        <taxon>Eukaryota</taxon>
        <taxon>Metazoa</taxon>
        <taxon>Spiralia</taxon>
        <taxon>Lophotrochozoa</taxon>
        <taxon>Mollusca</taxon>
        <taxon>Gastropoda</taxon>
        <taxon>Heterobranchia</taxon>
        <taxon>Euthyneura</taxon>
        <taxon>Panpulmonata</taxon>
        <taxon>Sacoglossa</taxon>
        <taxon>Placobranchoidea</taxon>
        <taxon>Plakobranchidae</taxon>
        <taxon>Elysia</taxon>
    </lineage>
</organism>
<evidence type="ECO:0000313" key="1">
    <source>
        <dbReference type="EMBL" id="KAK3795431.1"/>
    </source>
</evidence>
<gene>
    <name evidence="1" type="ORF">RRG08_045421</name>
</gene>